<keyword evidence="3" id="KW-0067">ATP-binding</keyword>
<gene>
    <name evidence="6" type="primary">tadA</name>
    <name evidence="6" type="ORF">KC622_02520</name>
</gene>
<feature type="domain" description="Bacterial type II secretion system protein E" evidence="4">
    <location>
        <begin position="181"/>
        <end position="378"/>
    </location>
</feature>
<evidence type="ECO:0000313" key="6">
    <source>
        <dbReference type="EMBL" id="MCA9375181.1"/>
    </source>
</evidence>
<evidence type="ECO:0000259" key="5">
    <source>
        <dbReference type="Pfam" id="PF05157"/>
    </source>
</evidence>
<dbReference type="Pfam" id="PF05157">
    <property type="entry name" value="MshEN"/>
    <property type="match status" value="1"/>
</dbReference>
<dbReference type="Proteomes" id="UP000748332">
    <property type="component" value="Unassembled WGS sequence"/>
</dbReference>
<dbReference type="Gene3D" id="3.30.450.90">
    <property type="match status" value="1"/>
</dbReference>
<reference evidence="6" key="1">
    <citation type="submission" date="2020-04" db="EMBL/GenBank/DDBJ databases">
        <authorList>
            <person name="Zhang T."/>
        </authorList>
    </citation>
    <scope>NUCLEOTIDE SEQUENCE</scope>
    <source>
        <strain evidence="6">HKST-UBA16</strain>
    </source>
</reference>
<sequence>MNTSRLVDFLQENNKLSKAQADEVRVELTKGSKSEESILVEKGYVTEEDIVMAKSTMFNIPYVDLKKVQIEDSVFSLIGADKLKKYQAVPFDEAGHVVKVAMADPFDIQAIQALESYLQKNSNVLKILVHIATQEGIQFILDSHIGGFVSTEVSDALEDVDLPITELKGSEADLLESANIESAPVTRIVNSIMQYAIKSSASDIHIEPQETNLRVRFRVNGVMVEKLSLPKTLKNSVVARVKIMSDLKIDEKRVPQDGRLQVRSGDKKFDVRVSTLPSIYGEKVVMRLLDGSSGVPALETSGLRGGAYQNFMDALKVTNGIILVTGPTGSGKTRTLAGALDKLNQSTVNIITLENPVEIRIPGVTQVQINPDVGLTFA</sequence>
<accession>A0A955KWN8</accession>
<comment type="caution">
    <text evidence="6">The sequence shown here is derived from an EMBL/GenBank/DDBJ whole genome shotgun (WGS) entry which is preliminary data.</text>
</comment>
<feature type="domain" description="Type II secretion system protein GspE N-terminal" evidence="5">
    <location>
        <begin position="58"/>
        <end position="142"/>
    </location>
</feature>
<evidence type="ECO:0000256" key="1">
    <source>
        <dbReference type="ARBA" id="ARBA00006611"/>
    </source>
</evidence>
<feature type="non-terminal residue" evidence="6">
    <location>
        <position position="378"/>
    </location>
</feature>
<dbReference type="GO" id="GO:0005524">
    <property type="term" value="F:ATP binding"/>
    <property type="evidence" value="ECO:0007669"/>
    <property type="project" value="UniProtKB-KW"/>
</dbReference>
<dbReference type="InterPro" id="IPR001482">
    <property type="entry name" value="T2SS/T4SS_dom"/>
</dbReference>
<dbReference type="SUPFAM" id="SSF52540">
    <property type="entry name" value="P-loop containing nucleoside triphosphate hydrolases"/>
    <property type="match status" value="1"/>
</dbReference>
<dbReference type="AlphaFoldDB" id="A0A955KWN8"/>
<dbReference type="InterPro" id="IPR027417">
    <property type="entry name" value="P-loop_NTPase"/>
</dbReference>
<dbReference type="GO" id="GO:0016887">
    <property type="term" value="F:ATP hydrolysis activity"/>
    <property type="evidence" value="ECO:0007669"/>
    <property type="project" value="TreeGrafter"/>
</dbReference>
<dbReference type="GO" id="GO:0005886">
    <property type="term" value="C:plasma membrane"/>
    <property type="evidence" value="ECO:0007669"/>
    <property type="project" value="TreeGrafter"/>
</dbReference>
<dbReference type="Gene3D" id="3.40.50.300">
    <property type="entry name" value="P-loop containing nucleotide triphosphate hydrolases"/>
    <property type="match status" value="1"/>
</dbReference>
<dbReference type="FunFam" id="3.30.450.90:FF:000001">
    <property type="entry name" value="Type II secretion system ATPase GspE"/>
    <property type="match status" value="1"/>
</dbReference>
<dbReference type="SUPFAM" id="SSF160246">
    <property type="entry name" value="EspE N-terminal domain-like"/>
    <property type="match status" value="1"/>
</dbReference>
<evidence type="ECO:0000256" key="3">
    <source>
        <dbReference type="ARBA" id="ARBA00022840"/>
    </source>
</evidence>
<protein>
    <submittedName>
        <fullName evidence="6">Flp pilus assembly complex ATPase component TadA</fullName>
    </submittedName>
</protein>
<dbReference type="EMBL" id="JAGQLM010000104">
    <property type="protein sequence ID" value="MCA9375181.1"/>
    <property type="molecule type" value="Genomic_DNA"/>
</dbReference>
<dbReference type="Pfam" id="PF00437">
    <property type="entry name" value="T2SSE"/>
    <property type="match status" value="1"/>
</dbReference>
<comment type="similarity">
    <text evidence="1">Belongs to the GSP E family.</text>
</comment>
<dbReference type="PANTHER" id="PTHR30258:SF1">
    <property type="entry name" value="PROTEIN TRANSPORT PROTEIN HOFB HOMOLOG"/>
    <property type="match status" value="1"/>
</dbReference>
<keyword evidence="2" id="KW-0547">Nucleotide-binding</keyword>
<reference evidence="6" key="2">
    <citation type="journal article" date="2021" name="Microbiome">
        <title>Successional dynamics and alternative stable states in a saline activated sludge microbial community over 9 years.</title>
        <authorList>
            <person name="Wang Y."/>
            <person name="Ye J."/>
            <person name="Ju F."/>
            <person name="Liu L."/>
            <person name="Boyd J.A."/>
            <person name="Deng Y."/>
            <person name="Parks D.H."/>
            <person name="Jiang X."/>
            <person name="Yin X."/>
            <person name="Woodcroft B.J."/>
            <person name="Tyson G.W."/>
            <person name="Hugenholtz P."/>
            <person name="Polz M.F."/>
            <person name="Zhang T."/>
        </authorList>
    </citation>
    <scope>NUCLEOTIDE SEQUENCE</scope>
    <source>
        <strain evidence="6">HKST-UBA16</strain>
    </source>
</reference>
<name>A0A955KWN8_9BACT</name>
<dbReference type="Gene3D" id="3.30.300.160">
    <property type="entry name" value="Type II secretion system, protein E, N-terminal domain"/>
    <property type="match status" value="1"/>
</dbReference>
<dbReference type="InterPro" id="IPR007831">
    <property type="entry name" value="T2SS_GspE_N"/>
</dbReference>
<evidence type="ECO:0000313" key="7">
    <source>
        <dbReference type="Proteomes" id="UP000748332"/>
    </source>
</evidence>
<dbReference type="InterPro" id="IPR037257">
    <property type="entry name" value="T2SS_E_N_sf"/>
</dbReference>
<evidence type="ECO:0000259" key="4">
    <source>
        <dbReference type="Pfam" id="PF00437"/>
    </source>
</evidence>
<organism evidence="6 7">
    <name type="scientific">Candidatus Dojkabacteria bacterium</name>
    <dbReference type="NCBI Taxonomy" id="2099670"/>
    <lineage>
        <taxon>Bacteria</taxon>
        <taxon>Candidatus Dojkabacteria</taxon>
    </lineage>
</organism>
<dbReference type="PANTHER" id="PTHR30258">
    <property type="entry name" value="TYPE II SECRETION SYSTEM PROTEIN GSPE-RELATED"/>
    <property type="match status" value="1"/>
</dbReference>
<evidence type="ECO:0000256" key="2">
    <source>
        <dbReference type="ARBA" id="ARBA00022741"/>
    </source>
</evidence>
<proteinExistence type="inferred from homology"/>